<dbReference type="EMBL" id="CP045929">
    <property type="protein sequence ID" value="QGK69919.1"/>
    <property type="molecule type" value="Genomic_DNA"/>
</dbReference>
<dbReference type="Proteomes" id="UP000371041">
    <property type="component" value="Chromosome"/>
</dbReference>
<feature type="transmembrane region" description="Helical" evidence="1">
    <location>
        <begin position="12"/>
        <end position="32"/>
    </location>
</feature>
<dbReference type="RefSeq" id="WP_154076512.1">
    <property type="nucleotide sequence ID" value="NZ_CP045929.1"/>
</dbReference>
<dbReference type="AlphaFoldDB" id="A0A5Q3QEN1"/>
<sequence>MRNDIEHLPWRLITALGAFALLRPLASILGLSDTWGKPATPLLLTGVITAVWVGVVVARRVPRPLLTLSLAGAVYAVLLIPLSAVLSLLLSGQLQGPLATPVAIVPLVITNVLWGAVAGAIALAMQQLSPGTTRTR</sequence>
<feature type="transmembrane region" description="Helical" evidence="1">
    <location>
        <begin position="38"/>
        <end position="58"/>
    </location>
</feature>
<keyword evidence="3" id="KW-1185">Reference proteome</keyword>
<name>A0A5Q3QEN1_9PSEU</name>
<feature type="transmembrane region" description="Helical" evidence="1">
    <location>
        <begin position="65"/>
        <end position="90"/>
    </location>
</feature>
<keyword evidence="1" id="KW-0472">Membrane</keyword>
<protein>
    <submittedName>
        <fullName evidence="2">Uncharacterized protein</fullName>
    </submittedName>
</protein>
<dbReference type="KEGG" id="sace:GIY23_10655"/>
<keyword evidence="1" id="KW-0812">Transmembrane</keyword>
<proteinExistence type="predicted"/>
<evidence type="ECO:0000313" key="3">
    <source>
        <dbReference type="Proteomes" id="UP000371041"/>
    </source>
</evidence>
<keyword evidence="1" id="KW-1133">Transmembrane helix</keyword>
<organism evidence="2 3">
    <name type="scientific">Allosaccharopolyspora coralli</name>
    <dbReference type="NCBI Taxonomy" id="2665642"/>
    <lineage>
        <taxon>Bacteria</taxon>
        <taxon>Bacillati</taxon>
        <taxon>Actinomycetota</taxon>
        <taxon>Actinomycetes</taxon>
        <taxon>Pseudonocardiales</taxon>
        <taxon>Pseudonocardiaceae</taxon>
        <taxon>Allosaccharopolyspora</taxon>
    </lineage>
</organism>
<reference evidence="3" key="1">
    <citation type="submission" date="2019-11" db="EMBL/GenBank/DDBJ databases">
        <title>The complete genome sequence of Saccharopolyspora sp. E2A.</title>
        <authorList>
            <person name="Zhang G."/>
        </authorList>
    </citation>
    <scope>NUCLEOTIDE SEQUENCE [LARGE SCALE GENOMIC DNA]</scope>
    <source>
        <strain evidence="3">E2A</strain>
    </source>
</reference>
<accession>A0A5Q3QEN1</accession>
<evidence type="ECO:0000313" key="2">
    <source>
        <dbReference type="EMBL" id="QGK69919.1"/>
    </source>
</evidence>
<gene>
    <name evidence="2" type="ORF">GIY23_10655</name>
</gene>
<evidence type="ECO:0000256" key="1">
    <source>
        <dbReference type="SAM" id="Phobius"/>
    </source>
</evidence>
<feature type="transmembrane region" description="Helical" evidence="1">
    <location>
        <begin position="102"/>
        <end position="124"/>
    </location>
</feature>